<comment type="catalytic activity">
    <reaction evidence="3">
        <text>L-arginine + H2O = L-citrulline + NH4(+)</text>
        <dbReference type="Rhea" id="RHEA:19597"/>
        <dbReference type="ChEBI" id="CHEBI:15377"/>
        <dbReference type="ChEBI" id="CHEBI:28938"/>
        <dbReference type="ChEBI" id="CHEBI:32682"/>
        <dbReference type="ChEBI" id="CHEBI:57743"/>
        <dbReference type="EC" id="3.5.3.6"/>
    </reaction>
</comment>
<evidence type="ECO:0000313" key="5">
    <source>
        <dbReference type="Proteomes" id="UP000003250"/>
    </source>
</evidence>
<reference evidence="4 5" key="1">
    <citation type="journal article" date="2012" name="J. Bacteriol.">
        <title>Draft Genome Sequence of Mesorhizobium alhagi CCNWXJ12-2T, a Novel Salt-Resistant Species Isolated from the Desert of Northwestern China.</title>
        <authorList>
            <person name="Zhou M."/>
            <person name="Chen W."/>
            <person name="Chen H."/>
            <person name="Wei G."/>
        </authorList>
    </citation>
    <scope>NUCLEOTIDE SEQUENCE [LARGE SCALE GENOMIC DNA]</scope>
    <source>
        <strain evidence="4 5">CCNWXJ12-2</strain>
    </source>
</reference>
<dbReference type="PANTHER" id="PTHR47271:SF2">
    <property type="entry name" value="ARGININE DEIMINASE"/>
    <property type="match status" value="1"/>
</dbReference>
<organism evidence="4 5">
    <name type="scientific">Mesorhizobium alhagi CCNWXJ12-2</name>
    <dbReference type="NCBI Taxonomy" id="1107882"/>
    <lineage>
        <taxon>Bacteria</taxon>
        <taxon>Pseudomonadati</taxon>
        <taxon>Pseudomonadota</taxon>
        <taxon>Alphaproteobacteria</taxon>
        <taxon>Hyphomicrobiales</taxon>
        <taxon>Phyllobacteriaceae</taxon>
        <taxon>Allomesorhizobium</taxon>
    </lineage>
</organism>
<dbReference type="Proteomes" id="UP000003250">
    <property type="component" value="Unassembled WGS sequence"/>
</dbReference>
<evidence type="ECO:0000256" key="3">
    <source>
        <dbReference type="ARBA" id="ARBA00049429"/>
    </source>
</evidence>
<proteinExistence type="predicted"/>
<protein>
    <recommendedName>
        <fullName evidence="2">arginine deiminase</fullName>
        <ecNumber evidence="2">3.5.3.6</ecNumber>
    </recommendedName>
</protein>
<sequence length="304" mass="32656">MPLARREDDLNLQTGKMFGSQSMAAPLKRVLMRRAGSAMHGADRETWHYGPGFDAERAAKQHQALAELVAASGASIEWLDDAQDGLADSVFTHDPSLMTDHGALILSMGKALRRTEPSLHEAAYSRMGVPILGRVEEPGTVEGGDCVWVDAKTLAIGRGVRTNQHGIQQVANLLSPLGIEVYGYDLPLWHGEDACLHLMSVISPLADDLALVYAPLLPAAFYQMLKARGIKLVEGDAEEFHLSHGLSLNVLPTAPRKVIAVAGFPKTRAAMEAAGCTVETFEADALCIACEGGPTCLTRPVLRQ</sequence>
<evidence type="ECO:0000256" key="1">
    <source>
        <dbReference type="ARBA" id="ARBA00005213"/>
    </source>
</evidence>
<gene>
    <name evidence="4" type="ORF">MAXJ12_02771</name>
</gene>
<dbReference type="EMBL" id="AHAM01000026">
    <property type="protein sequence ID" value="EHK58819.1"/>
    <property type="molecule type" value="Genomic_DNA"/>
</dbReference>
<evidence type="ECO:0000313" key="4">
    <source>
        <dbReference type="EMBL" id="EHK58819.1"/>
    </source>
</evidence>
<dbReference type="PATRIC" id="fig|1107882.3.peg.549"/>
<dbReference type="GO" id="GO:0019546">
    <property type="term" value="P:L-arginine deiminase pathway"/>
    <property type="evidence" value="ECO:0007669"/>
    <property type="project" value="TreeGrafter"/>
</dbReference>
<name>H0HK99_9HYPH</name>
<dbReference type="SUPFAM" id="SSF55909">
    <property type="entry name" value="Pentein"/>
    <property type="match status" value="1"/>
</dbReference>
<comment type="pathway">
    <text evidence="1">Amino-acid degradation; L-arginine degradation via ADI pathway; carbamoyl phosphate from L-arginine: step 1/2.</text>
</comment>
<dbReference type="Pfam" id="PF02274">
    <property type="entry name" value="ADI"/>
    <property type="match status" value="1"/>
</dbReference>
<dbReference type="AlphaFoldDB" id="H0HK99"/>
<evidence type="ECO:0000256" key="2">
    <source>
        <dbReference type="ARBA" id="ARBA00012171"/>
    </source>
</evidence>
<dbReference type="GO" id="GO:0016990">
    <property type="term" value="F:arginine deiminase activity"/>
    <property type="evidence" value="ECO:0007669"/>
    <property type="project" value="UniProtKB-EC"/>
</dbReference>
<keyword evidence="5" id="KW-1185">Reference proteome</keyword>
<dbReference type="Gene3D" id="3.75.10.10">
    <property type="entry name" value="L-arginine/glycine Amidinotransferase, Chain A"/>
    <property type="match status" value="1"/>
</dbReference>
<dbReference type="EC" id="3.5.3.6" evidence="2"/>
<accession>H0HK99</accession>
<dbReference type="PANTHER" id="PTHR47271">
    <property type="entry name" value="ARGININE DEIMINASE"/>
    <property type="match status" value="1"/>
</dbReference>